<evidence type="ECO:0000259" key="2">
    <source>
        <dbReference type="Pfam" id="PF04824"/>
    </source>
</evidence>
<reference evidence="3 4" key="1">
    <citation type="journal article" date="2022" name="Front. Cell. Infect. Microbiol.">
        <title>The Genomes of Two Strains of Taenia crassiceps the Animal Model for the Study of Human Cysticercosis.</title>
        <authorList>
            <person name="Bobes R.J."/>
            <person name="Estrada K."/>
            <person name="Rios-Valencia D.G."/>
            <person name="Calderon-Gallegos A."/>
            <person name="de la Torre P."/>
            <person name="Carrero J.C."/>
            <person name="Sanchez-Flores A."/>
            <person name="Laclette J.P."/>
        </authorList>
    </citation>
    <scope>NUCLEOTIDE SEQUENCE [LARGE SCALE GENOMIC DNA]</scope>
    <source>
        <strain evidence="3">WFUcys</strain>
    </source>
</reference>
<feature type="region of interest" description="Disordered" evidence="1">
    <location>
        <begin position="232"/>
        <end position="289"/>
    </location>
</feature>
<protein>
    <recommendedName>
        <fullName evidence="2">Rad21/Rec8-like protein C-terminal eukaryotic domain-containing protein</fullName>
    </recommendedName>
</protein>
<comment type="caution">
    <text evidence="3">The sequence shown here is derived from an EMBL/GenBank/DDBJ whole genome shotgun (WGS) entry which is preliminary data.</text>
</comment>
<accession>A0ABR4QMB3</accession>
<feature type="compositionally biased region" description="Basic and acidic residues" evidence="1">
    <location>
        <begin position="445"/>
        <end position="455"/>
    </location>
</feature>
<feature type="region of interest" description="Disordered" evidence="1">
    <location>
        <begin position="473"/>
        <end position="495"/>
    </location>
</feature>
<sequence length="629" mass="69039">MYGLCRVYVEKVCIVLPNQEADRGVMLISNFHLLQMMISAHLVFLVNWWLHKPILKLLEDITLIDAATTPRAESGLVFGEDFQTELLSDLLGDNASASAEAVCGLFQASTTSNIRRSVLNFSPDDKENRIRVEDLLPHDGTLELSQSRRKRTQQSSVYELDDTEERPKREENQVLPNEAEVSTIMETEALHVSASEMSTTCQDDSSAARVRISEIGIITPVAEACQAHEEINGTPPVVSGSQVPGTAPKKSLNHEDPQPNDGAFQGTSPKRRRVDAEVDGNDMSLRSSSLDLGCPRPCAASSAVKPKPPQVTLGALHLTQLSAQDAQVLPPRRRRRRRTRCLIRDEVLQLSKAEIMRNIEASHDDLRTRAEVLAPGASEAHPRRARSFYVDRLLALPANWELAISRTLSEIWRSKRRLCESMPLEDSRPLSSRVSRSNLGSIRESVTESSREEARGTVSEQFSGFFAPRVSSLGLAPTSSGQEQEQEGRSLHVPASTQSITIPEEEMPPPPQGAPPLQETTLVASEVPPSQLEGGPLVSVVEASALPSLPFAGVPAFYANETALWSTVQEVSGNGETTVEFSRLLAPSSTRKQVAKAFHHLLCLLKKGRVRVSQAAAFEEIFISPLDSH</sequence>
<gene>
    <name evidence="3" type="ORF">TcWFU_007628</name>
</gene>
<dbReference type="InterPro" id="IPR036390">
    <property type="entry name" value="WH_DNA-bd_sf"/>
</dbReference>
<dbReference type="InterPro" id="IPR023093">
    <property type="entry name" value="ScpA-like_C"/>
</dbReference>
<name>A0ABR4QMB3_9CEST</name>
<feature type="domain" description="Rad21/Rec8-like protein C-terminal eukaryotic" evidence="2">
    <location>
        <begin position="577"/>
        <end position="625"/>
    </location>
</feature>
<dbReference type="PANTHER" id="PTHR12585">
    <property type="entry name" value="SCC1 / RAD21 FAMILY MEMBER"/>
    <property type="match status" value="1"/>
</dbReference>
<dbReference type="InterPro" id="IPR039781">
    <property type="entry name" value="Rad21/Rec8-like"/>
</dbReference>
<dbReference type="EMBL" id="JAKROA010000002">
    <property type="protein sequence ID" value="KAL5110687.1"/>
    <property type="molecule type" value="Genomic_DNA"/>
</dbReference>
<evidence type="ECO:0000313" key="4">
    <source>
        <dbReference type="Proteomes" id="UP001651158"/>
    </source>
</evidence>
<feature type="compositionally biased region" description="Polar residues" evidence="1">
    <location>
        <begin position="429"/>
        <end position="440"/>
    </location>
</feature>
<dbReference type="Gene3D" id="1.10.10.580">
    <property type="entry name" value="Structural maintenance of chromosome 1. Chain E"/>
    <property type="match status" value="1"/>
</dbReference>
<keyword evidence="4" id="KW-1185">Reference proteome</keyword>
<dbReference type="Proteomes" id="UP001651158">
    <property type="component" value="Unassembled WGS sequence"/>
</dbReference>
<dbReference type="Pfam" id="PF04824">
    <property type="entry name" value="Rad21_Rec8"/>
    <property type="match status" value="1"/>
</dbReference>
<dbReference type="SUPFAM" id="SSF46785">
    <property type="entry name" value="Winged helix' DNA-binding domain"/>
    <property type="match status" value="1"/>
</dbReference>
<evidence type="ECO:0000313" key="3">
    <source>
        <dbReference type="EMBL" id="KAL5110687.1"/>
    </source>
</evidence>
<feature type="region of interest" description="Disordered" evidence="1">
    <location>
        <begin position="423"/>
        <end position="458"/>
    </location>
</feature>
<dbReference type="InterPro" id="IPR006909">
    <property type="entry name" value="Rad21/Rec8_C_eu"/>
</dbReference>
<organism evidence="3 4">
    <name type="scientific">Taenia crassiceps</name>
    <dbReference type="NCBI Taxonomy" id="6207"/>
    <lineage>
        <taxon>Eukaryota</taxon>
        <taxon>Metazoa</taxon>
        <taxon>Spiralia</taxon>
        <taxon>Lophotrochozoa</taxon>
        <taxon>Platyhelminthes</taxon>
        <taxon>Cestoda</taxon>
        <taxon>Eucestoda</taxon>
        <taxon>Cyclophyllidea</taxon>
        <taxon>Taeniidae</taxon>
        <taxon>Taenia</taxon>
    </lineage>
</organism>
<dbReference type="PANTHER" id="PTHR12585:SF27">
    <property type="entry name" value="MEIOTIC RECOMBINATION PROTEIN REC8 HOMOLOG"/>
    <property type="match status" value="1"/>
</dbReference>
<evidence type="ECO:0000256" key="1">
    <source>
        <dbReference type="SAM" id="MobiDB-lite"/>
    </source>
</evidence>
<feature type="region of interest" description="Disordered" evidence="1">
    <location>
        <begin position="141"/>
        <end position="176"/>
    </location>
</feature>
<proteinExistence type="predicted"/>